<reference evidence="1 2" key="1">
    <citation type="submission" date="2024-06" db="EMBL/GenBank/DDBJ databases">
        <authorList>
            <person name="Li F."/>
        </authorList>
    </citation>
    <scope>NUCLEOTIDE SEQUENCE [LARGE SCALE GENOMIC DNA]</scope>
    <source>
        <strain evidence="1 2">GXAS 311</strain>
    </source>
</reference>
<accession>A0ABV2BZK8</accession>
<dbReference type="EMBL" id="JBEVCJ010000052">
    <property type="protein sequence ID" value="MET1257364.1"/>
    <property type="molecule type" value="Genomic_DNA"/>
</dbReference>
<name>A0ABV2BZK8_9GAMM</name>
<comment type="caution">
    <text evidence="1">The sequence shown here is derived from an EMBL/GenBank/DDBJ whole genome shotgun (WGS) entry which is preliminary data.</text>
</comment>
<evidence type="ECO:0000313" key="1">
    <source>
        <dbReference type="EMBL" id="MET1257364.1"/>
    </source>
</evidence>
<sequence>MMIISPAYLKSKYCLWELVNSLVYGPNTLVIVFNGIQGFSQLTDDKLFLDYCNFVNTLIEALCQVYEEKNTKMHELFKIKPEKEIDEQNIKEYFAQCLSELSGRVYEKENKKELEPQRFNISKGDNVNKPSESGNAIRISDLGGELLRYFSEIKQDHIIKGYWAFLEKEFGQ</sequence>
<dbReference type="Proteomes" id="UP001548189">
    <property type="component" value="Unassembled WGS sequence"/>
</dbReference>
<keyword evidence="2" id="KW-1185">Reference proteome</keyword>
<protein>
    <recommendedName>
        <fullName evidence="3">TIR domain-containing protein</fullName>
    </recommendedName>
</protein>
<organism evidence="1 2">
    <name type="scientific">Aliikangiella maris</name>
    <dbReference type="NCBI Taxonomy" id="3162458"/>
    <lineage>
        <taxon>Bacteria</taxon>
        <taxon>Pseudomonadati</taxon>
        <taxon>Pseudomonadota</taxon>
        <taxon>Gammaproteobacteria</taxon>
        <taxon>Oceanospirillales</taxon>
        <taxon>Pleioneaceae</taxon>
        <taxon>Aliikangiella</taxon>
    </lineage>
</organism>
<evidence type="ECO:0000313" key="2">
    <source>
        <dbReference type="Proteomes" id="UP001548189"/>
    </source>
</evidence>
<evidence type="ECO:0008006" key="3">
    <source>
        <dbReference type="Google" id="ProtNLM"/>
    </source>
</evidence>
<proteinExistence type="predicted"/>
<gene>
    <name evidence="1" type="ORF">ABVT43_19660</name>
</gene>